<dbReference type="InterPro" id="IPR052895">
    <property type="entry name" value="HetReg/Transcr_Mod"/>
</dbReference>
<sequence>MASTNIYTPLNPGLGQIRILRLLPGLDKEEIKCELFISTTTTPFEALSYVWGDENGKIEITIQGERKPVTKNLEAALRHIRLDDKHRDLWVDAVCIDQGNETERNAQVRMMDDIYLNAKRVVTWLGAGQGHGESLQLIKELGASPDRHWDSSRHAGTGPNNALGTLKLFFFLRDTKWYQRIWTLQEAVLAKSVIYVCGTHVFAQGEIEGLMRSFTNHFLRDMCCDIDAMTIPDMGVGNLSAQMTPYLKQMRSMVDVADKHDKLPFLDIAPKFRHRQATDPRDKVFGLLGLTSDLKKDIIKYECTVADVYAEVVIQLITRTGNLDVLSHVLPRTPRSAGPQVAGLPSWAPDWSDHQWYQYWRLNSLMQRQSYATFFNACAQKSTPRSRDPSESLQTLLLDGRQKGSISEVGEAFVPHNGGDSGHFKIDVLQQWREMTKVDLEPQRDYAIAESGKPSCTILDAFWRTLCANIDPFTSEPNKVKEADMRTRRCHDLWWWDSLRQSKYRDVAGAEMHLPADEYRTWETHVFSMTAGRRFFLSSEGLIGLAPENAQKGDQIWVVNGGRMPLILRPLSGAQNDRFNLVGDSYVHGIMQGEYCRGESQERTIFLV</sequence>
<dbReference type="PANTHER" id="PTHR24148">
    <property type="entry name" value="ANKYRIN REPEAT DOMAIN-CONTAINING PROTEIN 39 HOMOLOG-RELATED"/>
    <property type="match status" value="1"/>
</dbReference>
<dbReference type="PANTHER" id="PTHR24148:SF64">
    <property type="entry name" value="HETEROKARYON INCOMPATIBILITY DOMAIN-CONTAINING PROTEIN"/>
    <property type="match status" value="1"/>
</dbReference>
<accession>K2QL26</accession>
<reference evidence="2 3" key="1">
    <citation type="journal article" date="2012" name="BMC Genomics">
        <title>Tools to kill: Genome of one of the most destructive plant pathogenic fungi Macrophomina phaseolina.</title>
        <authorList>
            <person name="Islam M.S."/>
            <person name="Haque M.S."/>
            <person name="Islam M.M."/>
            <person name="Emdad E.M."/>
            <person name="Halim A."/>
            <person name="Hossen Q.M.M."/>
            <person name="Hossain M.Z."/>
            <person name="Ahmed B."/>
            <person name="Rahim S."/>
            <person name="Rahman M.S."/>
            <person name="Alam M.M."/>
            <person name="Hou S."/>
            <person name="Wan X."/>
            <person name="Saito J.A."/>
            <person name="Alam M."/>
        </authorList>
    </citation>
    <scope>NUCLEOTIDE SEQUENCE [LARGE SCALE GENOMIC DNA]</scope>
    <source>
        <strain evidence="2 3">MS6</strain>
    </source>
</reference>
<dbReference type="HOGENOM" id="CLU_004184_7_2_1"/>
<dbReference type="AlphaFoldDB" id="K2QL26"/>
<organism evidence="2 3">
    <name type="scientific">Macrophomina phaseolina (strain MS6)</name>
    <name type="common">Charcoal rot fungus</name>
    <dbReference type="NCBI Taxonomy" id="1126212"/>
    <lineage>
        <taxon>Eukaryota</taxon>
        <taxon>Fungi</taxon>
        <taxon>Dikarya</taxon>
        <taxon>Ascomycota</taxon>
        <taxon>Pezizomycotina</taxon>
        <taxon>Dothideomycetes</taxon>
        <taxon>Dothideomycetes incertae sedis</taxon>
        <taxon>Botryosphaeriales</taxon>
        <taxon>Botryosphaeriaceae</taxon>
        <taxon>Macrophomina</taxon>
    </lineage>
</organism>
<evidence type="ECO:0000259" key="1">
    <source>
        <dbReference type="Pfam" id="PF06985"/>
    </source>
</evidence>
<dbReference type="OrthoDB" id="194358at2759"/>
<dbReference type="EMBL" id="AHHD01000517">
    <property type="protein sequence ID" value="EKG10511.1"/>
    <property type="molecule type" value="Genomic_DNA"/>
</dbReference>
<feature type="domain" description="Heterokaryon incompatibility" evidence="1">
    <location>
        <begin position="44"/>
        <end position="186"/>
    </location>
</feature>
<dbReference type="Proteomes" id="UP000007129">
    <property type="component" value="Unassembled WGS sequence"/>
</dbReference>
<dbReference type="InterPro" id="IPR010730">
    <property type="entry name" value="HET"/>
</dbReference>
<protein>
    <submittedName>
        <fullName evidence="2">Heterokaryon incompatibility</fullName>
    </submittedName>
</protein>
<proteinExistence type="predicted"/>
<dbReference type="Pfam" id="PF26639">
    <property type="entry name" value="Het-6_barrel"/>
    <property type="match status" value="1"/>
</dbReference>
<dbReference type="Pfam" id="PF06985">
    <property type="entry name" value="HET"/>
    <property type="match status" value="1"/>
</dbReference>
<gene>
    <name evidence="2" type="ORF">MPH_12369</name>
</gene>
<name>K2QL26_MACPH</name>
<dbReference type="STRING" id="1126212.K2QL26"/>
<dbReference type="VEuPathDB" id="FungiDB:MPH_12369"/>
<dbReference type="eggNOG" id="ENOG502SS3X">
    <property type="taxonomic scope" value="Eukaryota"/>
</dbReference>
<evidence type="ECO:0000313" key="2">
    <source>
        <dbReference type="EMBL" id="EKG10511.1"/>
    </source>
</evidence>
<evidence type="ECO:0000313" key="3">
    <source>
        <dbReference type="Proteomes" id="UP000007129"/>
    </source>
</evidence>
<dbReference type="InParanoid" id="K2QL26"/>
<comment type="caution">
    <text evidence="2">The sequence shown here is derived from an EMBL/GenBank/DDBJ whole genome shotgun (WGS) entry which is preliminary data.</text>
</comment>